<name>A0AC61TPP2_9CAUD</name>
<evidence type="ECO:0000313" key="1">
    <source>
        <dbReference type="EMBL" id="UGO52470.1"/>
    </source>
</evidence>
<evidence type="ECO:0000313" key="2">
    <source>
        <dbReference type="Proteomes" id="UP000827436"/>
    </source>
</evidence>
<keyword evidence="2" id="KW-1185">Reference proteome</keyword>
<sequence>MGETQMQYKGYEFEEVDVSEWMRYDAEKQAAYHEWLQSITFGDATRPAGRSQEVAKTEGTFTGNRSSEIRRMFLDGGRRIQMTAEEFVEKFGVNPVDNHFRRPLLKLLEPGEVLRVSLGAGLISVFTEFDAMTGSNLEDEAYRRQGAISERERIKGLVSALAVDFAGHALTGIYKANLFAAIDLGLTASDISKHGQQ</sequence>
<organism evidence="1 2">
    <name type="scientific">Klebsiella phage vB_KpnD_PeteCarol</name>
    <dbReference type="NCBI Taxonomy" id="2902681"/>
    <lineage>
        <taxon>Viruses</taxon>
        <taxon>Duplodnaviria</taxon>
        <taxon>Heunggongvirae</taxon>
        <taxon>Uroviricota</taxon>
        <taxon>Caudoviricetes</taxon>
        <taxon>Drexlerviridae</taxon>
        <taxon>Webervirus</taxon>
        <taxon>Webervirus petecarol</taxon>
    </lineage>
</organism>
<dbReference type="EMBL" id="OL539448">
    <property type="protein sequence ID" value="UGO52470.1"/>
    <property type="molecule type" value="Genomic_DNA"/>
</dbReference>
<protein>
    <submittedName>
        <fullName evidence="1">Uncharacterized protein</fullName>
    </submittedName>
</protein>
<dbReference type="Proteomes" id="UP000827436">
    <property type="component" value="Segment"/>
</dbReference>
<reference evidence="1" key="1">
    <citation type="submission" date="2021-10" db="EMBL/GenBank/DDBJ databases">
        <authorList>
            <person name="Danielson P.C."/>
            <person name="Moulton R.M."/>
            <person name="Eberhard N."/>
            <person name="Harris E."/>
            <person name="Grose J.H."/>
        </authorList>
    </citation>
    <scope>NUCLEOTIDE SEQUENCE</scope>
</reference>
<accession>A0AC61TPP2</accession>
<proteinExistence type="predicted"/>
<gene>
    <name evidence="1" type="ORF">PETECAROL_56</name>
</gene>